<evidence type="ECO:0000256" key="1">
    <source>
        <dbReference type="ARBA" id="ARBA00008791"/>
    </source>
</evidence>
<reference evidence="3" key="1">
    <citation type="submission" date="2019-08" db="EMBL/GenBank/DDBJ databases">
        <title>Carotenoids and Carotenoid Binding Proteins in the Halophilic Cyanobacterium Euhalothece sp. ZM00.</title>
        <authorList>
            <person name="Cho S.M."/>
            <person name="Song J.Y."/>
            <person name="Park Y.-I."/>
        </authorList>
    </citation>
    <scope>NUCLEOTIDE SEQUENCE [LARGE SCALE GENOMIC DNA]</scope>
    <source>
        <strain evidence="3">Z-M001</strain>
    </source>
</reference>
<proteinExistence type="inferred from homology"/>
<dbReference type="RefSeq" id="WP_146295882.1">
    <property type="nucleotide sequence ID" value="NZ_CP042326.1"/>
</dbReference>
<dbReference type="OrthoDB" id="465511at2"/>
<feature type="domain" description="UspA" evidence="2">
    <location>
        <begin position="5"/>
        <end position="158"/>
    </location>
</feature>
<protein>
    <submittedName>
        <fullName evidence="3">Universal stress protein</fullName>
    </submittedName>
</protein>
<dbReference type="InterPro" id="IPR006016">
    <property type="entry name" value="UspA"/>
</dbReference>
<dbReference type="PANTHER" id="PTHR46268:SF8">
    <property type="entry name" value="UNIVERSAL STRESS PROTEIN SLL1388"/>
    <property type="match status" value="1"/>
</dbReference>
<name>A0A5B8NMP9_9CHRO</name>
<evidence type="ECO:0000313" key="4">
    <source>
        <dbReference type="Proteomes" id="UP000318453"/>
    </source>
</evidence>
<keyword evidence="4" id="KW-1185">Reference proteome</keyword>
<dbReference type="InterPro" id="IPR006015">
    <property type="entry name" value="Universal_stress_UspA"/>
</dbReference>
<gene>
    <name evidence="3" type="ORF">FRE64_09700</name>
</gene>
<dbReference type="KEGG" id="enn:FRE64_09700"/>
<dbReference type="CDD" id="cd00293">
    <property type="entry name" value="USP-like"/>
    <property type="match status" value="1"/>
</dbReference>
<dbReference type="EMBL" id="CP042326">
    <property type="protein sequence ID" value="QDZ40197.1"/>
    <property type="molecule type" value="Genomic_DNA"/>
</dbReference>
<dbReference type="PANTHER" id="PTHR46268">
    <property type="entry name" value="STRESS RESPONSE PROTEIN NHAX"/>
    <property type="match status" value="1"/>
</dbReference>
<evidence type="ECO:0000259" key="2">
    <source>
        <dbReference type="Pfam" id="PF00582"/>
    </source>
</evidence>
<dbReference type="Gene3D" id="3.40.50.620">
    <property type="entry name" value="HUPs"/>
    <property type="match status" value="1"/>
</dbReference>
<dbReference type="InterPro" id="IPR014729">
    <property type="entry name" value="Rossmann-like_a/b/a_fold"/>
</dbReference>
<evidence type="ECO:0000313" key="3">
    <source>
        <dbReference type="EMBL" id="QDZ40197.1"/>
    </source>
</evidence>
<dbReference type="Proteomes" id="UP000318453">
    <property type="component" value="Chromosome"/>
</dbReference>
<dbReference type="Pfam" id="PF00582">
    <property type="entry name" value="Usp"/>
    <property type="match status" value="1"/>
</dbReference>
<accession>A0A5B8NMP9</accession>
<comment type="similarity">
    <text evidence="1">Belongs to the universal stress protein A family.</text>
</comment>
<dbReference type="PRINTS" id="PR01438">
    <property type="entry name" value="UNVRSLSTRESS"/>
</dbReference>
<organism evidence="3 4">
    <name type="scientific">Euhalothece natronophila Z-M001</name>
    <dbReference type="NCBI Taxonomy" id="522448"/>
    <lineage>
        <taxon>Bacteria</taxon>
        <taxon>Bacillati</taxon>
        <taxon>Cyanobacteriota</taxon>
        <taxon>Cyanophyceae</taxon>
        <taxon>Oscillatoriophycideae</taxon>
        <taxon>Chroococcales</taxon>
        <taxon>Halothecacae</taxon>
        <taxon>Halothece cluster</taxon>
        <taxon>Euhalothece</taxon>
    </lineage>
</organism>
<dbReference type="AlphaFoldDB" id="A0A5B8NMP9"/>
<dbReference type="SUPFAM" id="SSF52402">
    <property type="entry name" value="Adenine nucleotide alpha hydrolases-like"/>
    <property type="match status" value="1"/>
</dbReference>
<sequence length="173" mass="19260">METEYPTFLVALDESPLSDKVFEQALKIASENRGSLRILHCIEVKTWQNLSSMIDAGTGLSSRRLIEKKHELAVENDLNRLNAWLHNLCNIARVEGVNTDYQISLTGAPGPVICRTAQNFPVRAIIMGSNGKQAWQQFFLGSVSKYVTDNAPCETIVVQSGEEANLYFPARMS</sequence>